<protein>
    <submittedName>
        <fullName evidence="1">Uncharacterized protein</fullName>
    </submittedName>
</protein>
<sequence length="181" mass="20688">MKIGNALQFGSKDFVGDALIKNRVPIEDAFSTVLDIMTEPSGLPWIESAERAWLYSFCGSFYQDRLQQLSHLAVSRKLTKQIGKPMQQIQQKIKEYENLSGYEKLAIAIWYKSFSAKPFSSLGESKGIQVLSPLEENKSLPLVMIGDNTKTNKGKNLQYPVNLKVVWKFLRDWVRYSWSTS</sequence>
<dbReference type="AlphaFoldDB" id="A0A2S4V507"/>
<keyword evidence="2" id="KW-1185">Reference proteome</keyword>
<gene>
    <name evidence="1" type="ORF">PSHT_11180</name>
</gene>
<proteinExistence type="predicted"/>
<dbReference type="VEuPathDB" id="FungiDB:PSTT_06987"/>
<dbReference type="EMBL" id="PKSM01000182">
    <property type="protein sequence ID" value="POW04578.1"/>
    <property type="molecule type" value="Genomic_DNA"/>
</dbReference>
<organism evidence="1 2">
    <name type="scientific">Puccinia striiformis</name>
    <dbReference type="NCBI Taxonomy" id="27350"/>
    <lineage>
        <taxon>Eukaryota</taxon>
        <taxon>Fungi</taxon>
        <taxon>Dikarya</taxon>
        <taxon>Basidiomycota</taxon>
        <taxon>Pucciniomycotina</taxon>
        <taxon>Pucciniomycetes</taxon>
        <taxon>Pucciniales</taxon>
        <taxon>Pucciniaceae</taxon>
        <taxon>Puccinia</taxon>
    </lineage>
</organism>
<comment type="caution">
    <text evidence="1">The sequence shown here is derived from an EMBL/GenBank/DDBJ whole genome shotgun (WGS) entry which is preliminary data.</text>
</comment>
<evidence type="ECO:0000313" key="1">
    <source>
        <dbReference type="EMBL" id="POW04578.1"/>
    </source>
</evidence>
<dbReference type="VEuPathDB" id="FungiDB:PSHT_11180"/>
<reference evidence="2" key="3">
    <citation type="journal article" date="2018" name="Mol. Plant Microbe Interact.">
        <title>Genome sequence resources for the wheat stripe rust pathogen (Puccinia striiformis f. sp. tritici) and the barley stripe rust pathogen (Puccinia striiformis f. sp. hordei).</title>
        <authorList>
            <person name="Xia C."/>
            <person name="Wang M."/>
            <person name="Yin C."/>
            <person name="Cornejo O.E."/>
            <person name="Hulbert S.H."/>
            <person name="Chen X."/>
        </authorList>
    </citation>
    <scope>NUCLEOTIDE SEQUENCE [LARGE SCALE GENOMIC DNA]</scope>
    <source>
        <strain evidence="2">93TX-2</strain>
    </source>
</reference>
<reference evidence="2" key="2">
    <citation type="journal article" date="2018" name="BMC Genomics">
        <title>Genomic insights into host adaptation between the wheat stripe rust pathogen (Puccinia striiformis f. sp. tritici) and the barley stripe rust pathogen (Puccinia striiformis f. sp. hordei).</title>
        <authorList>
            <person name="Xia C."/>
            <person name="Wang M."/>
            <person name="Yin C."/>
            <person name="Cornejo O.E."/>
            <person name="Hulbert S.H."/>
            <person name="Chen X."/>
        </authorList>
    </citation>
    <scope>NUCLEOTIDE SEQUENCE [LARGE SCALE GENOMIC DNA]</scope>
    <source>
        <strain evidence="2">93TX-2</strain>
    </source>
</reference>
<reference evidence="1 2" key="1">
    <citation type="submission" date="2017-12" db="EMBL/GenBank/DDBJ databases">
        <title>Gene loss provides genomic basis for host adaptation in cereal stripe rust fungi.</title>
        <authorList>
            <person name="Xia C."/>
        </authorList>
    </citation>
    <scope>NUCLEOTIDE SEQUENCE [LARGE SCALE GENOMIC DNA]</scope>
    <source>
        <strain evidence="1 2">93TX-2</strain>
    </source>
</reference>
<evidence type="ECO:0000313" key="2">
    <source>
        <dbReference type="Proteomes" id="UP000238274"/>
    </source>
</evidence>
<accession>A0A2S4V507</accession>
<dbReference type="Proteomes" id="UP000238274">
    <property type="component" value="Unassembled WGS sequence"/>
</dbReference>
<dbReference type="OrthoDB" id="2504757at2759"/>
<name>A0A2S4V507_9BASI</name>